<feature type="coiled-coil region" evidence="2">
    <location>
        <begin position="25"/>
        <end position="108"/>
    </location>
</feature>
<evidence type="ECO:0000313" key="6">
    <source>
        <dbReference type="EMBL" id="HIV73794.1"/>
    </source>
</evidence>
<dbReference type="InterPro" id="IPR057309">
    <property type="entry name" value="PcsB_CC"/>
</dbReference>
<sequence>MKKLTIYLLAVVLLVSGLFTIPLEANASKKELNDVQDERKEVKEELSKKESELVEVLDDIAALHKEVAGIEQKIAASEAEIAEKNDKIIEYEAEFVQLAEKVEKINKRIDKRQEILKDRIIAYQENGGDISYLEVLFNAKDFNEFISRVNSVSTITNADKQLIEEHEADRQEVEDIQEEITDKIDKQEALVDELEEQKAEVVAQKDELKSSEKSLKDKETTLEKEKQKLGSEDSKLASIEQQYRDEIEAEKAKAAKEQKAEETKVATAAKKEKAPASSDTPKQAATSETPKKPSSNQGKKEPEPSTGKSFTVEATAYGPDCSGCSGVSATGMDLKQKPTPKVIAVDPSVIPLGSKVWVEGYGTAIAADTGGAIKGKKIDVLYPSEKSAYSWGRRTVRVKILN</sequence>
<dbReference type="PANTHER" id="PTHR39160">
    <property type="entry name" value="CELL WALL-BINDING PROTEIN YOCH"/>
    <property type="match status" value="1"/>
</dbReference>
<reference evidence="6" key="1">
    <citation type="journal article" date="2021" name="PeerJ">
        <title>Extensive microbial diversity within the chicken gut microbiome revealed by metagenomics and culture.</title>
        <authorList>
            <person name="Gilroy R."/>
            <person name="Ravi A."/>
            <person name="Getino M."/>
            <person name="Pursley I."/>
            <person name="Horton D.L."/>
            <person name="Alikhan N.F."/>
            <person name="Baker D."/>
            <person name="Gharbi K."/>
            <person name="Hall N."/>
            <person name="Watson M."/>
            <person name="Adriaenssens E.M."/>
            <person name="Foster-Nyarko E."/>
            <person name="Jarju S."/>
            <person name="Secka A."/>
            <person name="Antonio M."/>
            <person name="Oren A."/>
            <person name="Chaudhuri R.R."/>
            <person name="La Ragione R."/>
            <person name="Hildebrand F."/>
            <person name="Pallen M.J."/>
        </authorList>
    </citation>
    <scope>NUCLEOTIDE SEQUENCE</scope>
    <source>
        <strain evidence="6">CHK169-2315</strain>
    </source>
</reference>
<evidence type="ECO:0000256" key="3">
    <source>
        <dbReference type="SAM" id="MobiDB-lite"/>
    </source>
</evidence>
<evidence type="ECO:0000259" key="4">
    <source>
        <dbReference type="Pfam" id="PF06725"/>
    </source>
</evidence>
<dbReference type="InterPro" id="IPR051933">
    <property type="entry name" value="Resuscitation_pf_RpfB"/>
</dbReference>
<keyword evidence="2" id="KW-0175">Coiled coil</keyword>
<dbReference type="AlphaFoldDB" id="A0A9D1TIU5"/>
<dbReference type="Pfam" id="PF06725">
    <property type="entry name" value="3D"/>
    <property type="match status" value="1"/>
</dbReference>
<dbReference type="Gene3D" id="2.40.40.10">
    <property type="entry name" value="RlpA-like domain"/>
    <property type="match status" value="1"/>
</dbReference>
<dbReference type="EMBL" id="DXHX01000026">
    <property type="protein sequence ID" value="HIV73794.1"/>
    <property type="molecule type" value="Genomic_DNA"/>
</dbReference>
<accession>A0A9D1TIU5</accession>
<feature type="domain" description="3D" evidence="4">
    <location>
        <begin position="341"/>
        <end position="402"/>
    </location>
</feature>
<keyword evidence="1" id="KW-0732">Signal</keyword>
<feature type="domain" description="Peptidoglycan hydrolase PcsB coiled-coil" evidence="5">
    <location>
        <begin position="103"/>
        <end position="175"/>
    </location>
</feature>
<feature type="region of interest" description="Disordered" evidence="3">
    <location>
        <begin position="250"/>
        <end position="314"/>
    </location>
</feature>
<feature type="compositionally biased region" description="Basic and acidic residues" evidence="3">
    <location>
        <begin position="250"/>
        <end position="274"/>
    </location>
</feature>
<feature type="compositionally biased region" description="Basic and acidic residues" evidence="3">
    <location>
        <begin position="203"/>
        <end position="235"/>
    </location>
</feature>
<dbReference type="GO" id="GO:0019867">
    <property type="term" value="C:outer membrane"/>
    <property type="evidence" value="ECO:0007669"/>
    <property type="project" value="InterPro"/>
</dbReference>
<dbReference type="Gene3D" id="6.10.250.3150">
    <property type="match status" value="1"/>
</dbReference>
<dbReference type="Pfam" id="PF24568">
    <property type="entry name" value="CC_PcsB"/>
    <property type="match status" value="1"/>
</dbReference>
<evidence type="ECO:0000256" key="1">
    <source>
        <dbReference type="ARBA" id="ARBA00022729"/>
    </source>
</evidence>
<dbReference type="SUPFAM" id="SSF50685">
    <property type="entry name" value="Barwin-like endoglucanases"/>
    <property type="match status" value="1"/>
</dbReference>
<evidence type="ECO:0000256" key="2">
    <source>
        <dbReference type="SAM" id="Coils"/>
    </source>
</evidence>
<name>A0A9D1TIU5_9BACI</name>
<dbReference type="GO" id="GO:0004553">
    <property type="term" value="F:hydrolase activity, hydrolyzing O-glycosyl compounds"/>
    <property type="evidence" value="ECO:0007669"/>
    <property type="project" value="InterPro"/>
</dbReference>
<feature type="compositionally biased region" description="Polar residues" evidence="3">
    <location>
        <begin position="277"/>
        <end position="297"/>
    </location>
</feature>
<organism evidence="6 7">
    <name type="scientific">Candidatus Pseudogracilibacillus intestinigallinarum</name>
    <dbReference type="NCBI Taxonomy" id="2838742"/>
    <lineage>
        <taxon>Bacteria</taxon>
        <taxon>Bacillati</taxon>
        <taxon>Bacillota</taxon>
        <taxon>Bacilli</taxon>
        <taxon>Bacillales</taxon>
        <taxon>Bacillaceae</taxon>
        <taxon>Pseudogracilibacillus</taxon>
    </lineage>
</organism>
<dbReference type="PANTHER" id="PTHR39160:SF4">
    <property type="entry name" value="RESUSCITATION-PROMOTING FACTOR RPFB"/>
    <property type="match status" value="1"/>
</dbReference>
<gene>
    <name evidence="6" type="ORF">H9895_01790</name>
</gene>
<feature type="region of interest" description="Disordered" evidence="3">
    <location>
        <begin position="203"/>
        <end position="237"/>
    </location>
</feature>
<proteinExistence type="predicted"/>
<dbReference type="GO" id="GO:0009254">
    <property type="term" value="P:peptidoglycan turnover"/>
    <property type="evidence" value="ECO:0007669"/>
    <property type="project" value="InterPro"/>
</dbReference>
<dbReference type="Proteomes" id="UP000823937">
    <property type="component" value="Unassembled WGS sequence"/>
</dbReference>
<evidence type="ECO:0008006" key="8">
    <source>
        <dbReference type="Google" id="ProtNLM"/>
    </source>
</evidence>
<evidence type="ECO:0000313" key="7">
    <source>
        <dbReference type="Proteomes" id="UP000823937"/>
    </source>
</evidence>
<dbReference type="CDD" id="cd22786">
    <property type="entry name" value="DPBB_YuiC-like"/>
    <property type="match status" value="1"/>
</dbReference>
<dbReference type="InterPro" id="IPR036908">
    <property type="entry name" value="RlpA-like_sf"/>
</dbReference>
<evidence type="ECO:0000259" key="5">
    <source>
        <dbReference type="Pfam" id="PF24568"/>
    </source>
</evidence>
<reference evidence="6" key="2">
    <citation type="submission" date="2021-04" db="EMBL/GenBank/DDBJ databases">
        <authorList>
            <person name="Gilroy R."/>
        </authorList>
    </citation>
    <scope>NUCLEOTIDE SEQUENCE</scope>
    <source>
        <strain evidence="6">CHK169-2315</strain>
    </source>
</reference>
<protein>
    <recommendedName>
        <fullName evidence="8">3D domain-containing protein</fullName>
    </recommendedName>
</protein>
<comment type="caution">
    <text evidence="6">The sequence shown here is derived from an EMBL/GenBank/DDBJ whole genome shotgun (WGS) entry which is preliminary data.</text>
</comment>
<dbReference type="InterPro" id="IPR010611">
    <property type="entry name" value="3D_dom"/>
</dbReference>